<evidence type="ECO:0000256" key="3">
    <source>
        <dbReference type="SAM" id="MobiDB-lite"/>
    </source>
</evidence>
<feature type="compositionally biased region" description="Basic and acidic residues" evidence="3">
    <location>
        <begin position="194"/>
        <end position="208"/>
    </location>
</feature>
<feature type="domain" description="HTH araC/xylS-type" evidence="4">
    <location>
        <begin position="140"/>
        <end position="168"/>
    </location>
</feature>
<gene>
    <name evidence="5" type="ORF">YALI1_F24564g</name>
</gene>
<organism evidence="5 6">
    <name type="scientific">Yarrowia lipolytica</name>
    <name type="common">Candida lipolytica</name>
    <dbReference type="NCBI Taxonomy" id="4952"/>
    <lineage>
        <taxon>Eukaryota</taxon>
        <taxon>Fungi</taxon>
        <taxon>Dikarya</taxon>
        <taxon>Ascomycota</taxon>
        <taxon>Saccharomycotina</taxon>
        <taxon>Dipodascomycetes</taxon>
        <taxon>Dipodascales</taxon>
        <taxon>Dipodascales incertae sedis</taxon>
        <taxon>Yarrowia</taxon>
    </lineage>
</organism>
<keyword evidence="1" id="KW-0805">Transcription regulation</keyword>
<name>A0A1D8NP34_YARLL</name>
<dbReference type="SUPFAM" id="SSF46689">
    <property type="entry name" value="Homeodomain-like"/>
    <property type="match status" value="1"/>
</dbReference>
<dbReference type="InterPro" id="IPR018060">
    <property type="entry name" value="HTH_AraC"/>
</dbReference>
<feature type="region of interest" description="Disordered" evidence="3">
    <location>
        <begin position="194"/>
        <end position="221"/>
    </location>
</feature>
<dbReference type="GO" id="GO:0003700">
    <property type="term" value="F:DNA-binding transcription factor activity"/>
    <property type="evidence" value="ECO:0007669"/>
    <property type="project" value="InterPro"/>
</dbReference>
<feature type="compositionally biased region" description="Polar residues" evidence="3">
    <location>
        <begin position="209"/>
        <end position="221"/>
    </location>
</feature>
<evidence type="ECO:0000256" key="1">
    <source>
        <dbReference type="ARBA" id="ARBA00023015"/>
    </source>
</evidence>
<keyword evidence="2" id="KW-0804">Transcription</keyword>
<dbReference type="Pfam" id="PF00165">
    <property type="entry name" value="HTH_AraC"/>
    <property type="match status" value="1"/>
</dbReference>
<dbReference type="RefSeq" id="XP_505579.3">
    <property type="nucleotide sequence ID" value="XM_505579.3"/>
</dbReference>
<dbReference type="eggNOG" id="ENOG502S0C7">
    <property type="taxonomic scope" value="Eukaryota"/>
</dbReference>
<reference evidence="5 6" key="1">
    <citation type="journal article" date="2016" name="PLoS ONE">
        <title>Sequence Assembly of Yarrowia lipolytica Strain W29/CLIB89 Shows Transposable Element Diversity.</title>
        <authorList>
            <person name="Magnan C."/>
            <person name="Yu J."/>
            <person name="Chang I."/>
            <person name="Jahn E."/>
            <person name="Kanomata Y."/>
            <person name="Wu J."/>
            <person name="Zeller M."/>
            <person name="Oakes M."/>
            <person name="Baldi P."/>
            <person name="Sandmeyer S."/>
        </authorList>
    </citation>
    <scope>NUCLEOTIDE SEQUENCE [LARGE SCALE GENOMIC DNA]</scope>
    <source>
        <strain evidence="6">CLIB89(W29)</strain>
    </source>
</reference>
<dbReference type="GO" id="GO:0043565">
    <property type="term" value="F:sequence-specific DNA binding"/>
    <property type="evidence" value="ECO:0007669"/>
    <property type="project" value="InterPro"/>
</dbReference>
<dbReference type="KEGG" id="yli:2907834"/>
<dbReference type="AlphaFoldDB" id="A0A1D8NP34"/>
<evidence type="ECO:0000313" key="6">
    <source>
        <dbReference type="Proteomes" id="UP000182444"/>
    </source>
</evidence>
<evidence type="ECO:0000256" key="2">
    <source>
        <dbReference type="ARBA" id="ARBA00023163"/>
    </source>
</evidence>
<dbReference type="VEuPathDB" id="FungiDB:YALI1_F24564g"/>
<evidence type="ECO:0000313" key="5">
    <source>
        <dbReference type="EMBL" id="AOW07373.1"/>
    </source>
</evidence>
<evidence type="ECO:0000259" key="4">
    <source>
        <dbReference type="Pfam" id="PF00165"/>
    </source>
</evidence>
<dbReference type="VEuPathDB" id="FungiDB:YALI0_F18458g"/>
<dbReference type="Proteomes" id="UP000182444">
    <property type="component" value="Chromosome 1F"/>
</dbReference>
<proteinExistence type="predicted"/>
<dbReference type="GeneID" id="2907834"/>
<sequence>MQPSMVDETVNYVNASLGLDIGASPALADASASSNTSVPKSIFVETHRPRRASISSGHIAKATAAVAALQEQQKQRHSSHRSESEHTRLVEGACRHIAEAAAQAAVAAVKDNDVQIEEDSRRKVVKIQRKRRRGGILGFKELAAKSGLSPWHFHRVFRSITGLTPKAYGDACWKAVTNKLSDPELLTNIKEEHGVSTKTEMEPPKENHSASVTPQHTPTMAQSLPTPSYPFEPVTPFEAAPAMTSNPMPQFDNTPFESMSYEPPFETCSSMTSPESTMSFDVPFMSPLANNATLTAPASAVFNTQQQYYYDWYQMPSEVPNMPIGTPTTQPSFTLDIPDNMSDSTATQPMSCHSASSASSLLDSVHTPGEEFKDEMASWIDTKDTFTVDQNPSYVDMGFQ</sequence>
<protein>
    <recommendedName>
        <fullName evidence="4">HTH araC/xylS-type domain-containing protein</fullName>
    </recommendedName>
</protein>
<accession>A0A1D8NP34</accession>
<dbReference type="Gene3D" id="1.10.10.60">
    <property type="entry name" value="Homeodomain-like"/>
    <property type="match status" value="1"/>
</dbReference>
<dbReference type="EMBL" id="CP017558">
    <property type="protein sequence ID" value="AOW07373.1"/>
    <property type="molecule type" value="Genomic_DNA"/>
</dbReference>
<dbReference type="InterPro" id="IPR009057">
    <property type="entry name" value="Homeodomain-like_sf"/>
</dbReference>